<evidence type="ECO:0000313" key="1">
    <source>
        <dbReference type="EMBL" id="EJX02416.1"/>
    </source>
</evidence>
<dbReference type="EMBL" id="AMCI01002549">
    <property type="protein sequence ID" value="EJX02416.1"/>
    <property type="molecule type" value="Genomic_DNA"/>
</dbReference>
<gene>
    <name evidence="1" type="ORF">EVA_09479</name>
</gene>
<comment type="caution">
    <text evidence="1">The sequence shown here is derived from an EMBL/GenBank/DDBJ whole genome shotgun (WGS) entry which is preliminary data.</text>
</comment>
<dbReference type="AlphaFoldDB" id="J9CQJ6"/>
<accession>J9CQJ6</accession>
<proteinExistence type="predicted"/>
<reference evidence="1" key="1">
    <citation type="journal article" date="2012" name="PLoS ONE">
        <title>Gene sets for utilization of primary and secondary nutrition supplies in the distal gut of endangered iberian lynx.</title>
        <authorList>
            <person name="Alcaide M."/>
            <person name="Messina E."/>
            <person name="Richter M."/>
            <person name="Bargiela R."/>
            <person name="Peplies J."/>
            <person name="Huws S.A."/>
            <person name="Newbold C.J."/>
            <person name="Golyshin P.N."/>
            <person name="Simon M.A."/>
            <person name="Lopez G."/>
            <person name="Yakimov M.M."/>
            <person name="Ferrer M."/>
        </authorList>
    </citation>
    <scope>NUCLEOTIDE SEQUENCE</scope>
</reference>
<name>J9CQJ6_9ZZZZ</name>
<organism evidence="1">
    <name type="scientific">gut metagenome</name>
    <dbReference type="NCBI Taxonomy" id="749906"/>
    <lineage>
        <taxon>unclassified sequences</taxon>
        <taxon>metagenomes</taxon>
        <taxon>organismal metagenomes</taxon>
    </lineage>
</organism>
<sequence length="54" mass="5871">MWSITTKPTGRSAKAAAALLGSTAIEVKEKEQQLNMQIIYASQYLPFPKVTTAS</sequence>
<protein>
    <submittedName>
        <fullName evidence="1">Uncharacterized protein</fullName>
    </submittedName>
</protein>